<dbReference type="InterPro" id="IPR002890">
    <property type="entry name" value="MG2"/>
</dbReference>
<organism evidence="3 4">
    <name type="scientific">Flavisolibacter tropicus</name>
    <dbReference type="NCBI Taxonomy" id="1492898"/>
    <lineage>
        <taxon>Bacteria</taxon>
        <taxon>Pseudomonadati</taxon>
        <taxon>Bacteroidota</taxon>
        <taxon>Chitinophagia</taxon>
        <taxon>Chitinophagales</taxon>
        <taxon>Chitinophagaceae</taxon>
        <taxon>Flavisolibacter</taxon>
    </lineage>
</organism>
<feature type="signal peptide" evidence="1">
    <location>
        <begin position="1"/>
        <end position="19"/>
    </location>
</feature>
<dbReference type="AlphaFoldDB" id="A0A172TQ94"/>
<keyword evidence="4" id="KW-1185">Reference proteome</keyword>
<proteinExistence type="predicted"/>
<dbReference type="Proteomes" id="UP000077177">
    <property type="component" value="Chromosome"/>
</dbReference>
<dbReference type="STRING" id="1492898.SY85_00145"/>
<dbReference type="RefSeq" id="WP_066401143.1">
    <property type="nucleotide sequence ID" value="NZ_CP011390.1"/>
</dbReference>
<dbReference type="PATRIC" id="fig|1492898.3.peg.31"/>
<evidence type="ECO:0000313" key="4">
    <source>
        <dbReference type="Proteomes" id="UP000077177"/>
    </source>
</evidence>
<dbReference type="OrthoDB" id="679547at2"/>
<evidence type="ECO:0000256" key="1">
    <source>
        <dbReference type="SAM" id="SignalP"/>
    </source>
</evidence>
<feature type="chain" id="PRO_5008000977" description="Macroglobulin domain-containing protein" evidence="1">
    <location>
        <begin position="20"/>
        <end position="827"/>
    </location>
</feature>
<dbReference type="EMBL" id="CP011390">
    <property type="protein sequence ID" value="ANE49146.1"/>
    <property type="molecule type" value="Genomic_DNA"/>
</dbReference>
<dbReference type="KEGG" id="fla:SY85_00145"/>
<feature type="domain" description="Macroglobulin" evidence="2">
    <location>
        <begin position="41"/>
        <end position="120"/>
    </location>
</feature>
<name>A0A172TQ94_9BACT</name>
<accession>A0A172TQ94</accession>
<evidence type="ECO:0000313" key="3">
    <source>
        <dbReference type="EMBL" id="ANE49146.1"/>
    </source>
</evidence>
<reference evidence="3 4" key="2">
    <citation type="journal article" date="2016" name="Int. J. Syst. Evol. Microbiol.">
        <title>Flavisolibacter tropicus sp. nov., isolated from tropical soil.</title>
        <authorList>
            <person name="Lee J.J."/>
            <person name="Kang M.S."/>
            <person name="Kim G.S."/>
            <person name="Lee C.S."/>
            <person name="Lim S."/>
            <person name="Lee J."/>
            <person name="Roh S.H."/>
            <person name="Kang H."/>
            <person name="Ha J.M."/>
            <person name="Bae S."/>
            <person name="Jung H.Y."/>
            <person name="Kim M.K."/>
        </authorList>
    </citation>
    <scope>NUCLEOTIDE SEQUENCE [LARGE SCALE GENOMIC DNA]</scope>
    <source>
        <strain evidence="3 4">LCS9</strain>
    </source>
</reference>
<sequence>MRYPLTICLLILTALVSKAQTQTLAPDSALNTFKEQYPQEKVFVQTDKDVYISGETIWMKAWCALDGVPSFLSKILYVDLVDANGQVALKKMYQLDKLSSTGADFDVPESILTGTYSINAYTLWMLNFPEYIFRKNVFIYGQDYATKTSAKKPGKPSVSLHFFPEGGDLIAGVSNRIAFKATDKNGFPYNTKGFITDKNGKKVVELLTEHDGMGTAEFSAEEGNEYTANIPSPTDPKNNITYPLPKAKGEGIALRVENTNPNRLFVLLNRAEKGKYKFNNIKVIATFNHSVVFSKELDLDKGETAFTINKKNLPPGILHITLFDKNNLPISERITFIENYSFIQPSITIDHKDLTTKAKNQISFSIDSVEYSSFSCQITSYMPGDSMARFSENIASAFLVTSDLKGYIHNPGFYFKDKSAATLHALDLLLMTQGWRRFEWNKIQHKEFAALKYPVESAISFKGTVYKSDSKEKVTDGKVSFIIKGVDSTSILAEATVTDKGEFLLNDINYAKRAVVAYMGTNNKKEKYIVDVKLSPNYIDSLNSSLYTPTINLDTFKTNQQTALANYLNNQLNAFGESIRSKTLETVVVKAKRITPTDSLNAAYAGGPFLMGKGINPSDFKNYRTIWQMIQAAVPGVNVEGNPFDPTVTFSRYSGLGGTASSQNLGESSDGEISQTVLMETGGVAYFLNEVNVSKDVINTLTVDDIALIKVLKAEATALGASQGAIAIYTKQDVGASGAIYDKKYTKQKLLGYSISKEFYQPEYTFNPSLQETDNRFTLYWNANLIPAKDGKYRFLFYNNSTGTKAKLVIQGMDKSGQLIYKEQIIQ</sequence>
<evidence type="ECO:0000259" key="2">
    <source>
        <dbReference type="Pfam" id="PF01835"/>
    </source>
</evidence>
<gene>
    <name evidence="3" type="ORF">SY85_00145</name>
</gene>
<dbReference type="Gene3D" id="2.60.40.1930">
    <property type="match status" value="1"/>
</dbReference>
<dbReference type="GO" id="GO:0004866">
    <property type="term" value="F:endopeptidase inhibitor activity"/>
    <property type="evidence" value="ECO:0007669"/>
    <property type="project" value="InterPro"/>
</dbReference>
<protein>
    <recommendedName>
        <fullName evidence="2">Macroglobulin domain-containing protein</fullName>
    </recommendedName>
</protein>
<reference evidence="4" key="1">
    <citation type="submission" date="2015-01" db="EMBL/GenBank/DDBJ databases">
        <title>Flavisolibacter sp./LCS9/ whole genome sequencing.</title>
        <authorList>
            <person name="Kim M.K."/>
            <person name="Srinivasan S."/>
            <person name="Lee J.-J."/>
        </authorList>
    </citation>
    <scope>NUCLEOTIDE SEQUENCE [LARGE SCALE GENOMIC DNA]</scope>
    <source>
        <strain evidence="4">LCS9</strain>
    </source>
</reference>
<dbReference type="Pfam" id="PF01835">
    <property type="entry name" value="MG2"/>
    <property type="match status" value="1"/>
</dbReference>
<keyword evidence="1" id="KW-0732">Signal</keyword>